<sequence length="1555" mass="173504">MAQSPCTEREDVLLNTANLARESASSSDQSSLARRARDWTLDTISGLSSNLRGLDRSRTPSCSSFESCSTEATSVTSEDDYTRVGNHLVVCSSATTSYYKFTQDQVYLQKDVEGQLCDVLKKDHVYFVWLRLVGRTAHNIRPAIVLATSEVRTKRAITKFLRKASFMPRLRDCRLDMHVILSSSGAACNLDGEKPPETSPTSSPEILMHITQHSLGNTLTVRSHHDQEQRSCIAGGIVIADGQLLTLAPNHTHKAFVDKRSLWRAATTPISLDEISYQDKMPFSIWSDENDDNESWQTSPQDTEYTSGYVHQFSLDSSADDSDSSEISFSSSSTDIRSSLTMAAKSAGLANPFSTSRPSTPSSHNASSTQDHGFEMTHRLEGKETTSVSLTVQSQSEAADWMALKLDSDSDGSKSFIPTVNEVNGYVIDEVFDWSSERSVPVTLAMPNGEITGHLQVGSVLYRVGETLYDLRCVTLDQPLKRGCSGTWVTHNNQLCGVIIAINDNKPEVFILPFHYVIKDIERVLQCRVQLPTTNLEPPTCAASGVKPNLRDTGSIGSVGEHSTLPFEPFSVSGYTEVSEKEQADLSGSEYIPCRPPSLSVSKLAKRLRKLARPTKLLTQLRLPKQLEDAIHKRTIADEETAGQSLLANNLATPLRPPEDGEPSREVLYDGYAQADPRLVAEIENPDAQSSAQHELPSFDETWPNTDPRAHARRYSTYRSSFTSQHIVPNHQLEHKHDNSLSTASVASSILGVATAGLRLSCMLNAISRDIGREPEEVRALSTSITLFCLMLKQTAPMIYQDDFFCSQKAQIVRQAHFEGETVFTEIGTMLDRFRRIKESHLPSPPTQYHFEVVLPQVKTKYLIERLDKLQMSLTMMLQIDLFRKPLAGDIGVAQKSHTASQQSGRSDKKFLCEICSGKKKQFSTSNDLAQHQKTVHGKMQVGDCVWICKIADCPAGTKSWPRLDNFKQHLIKMHGNINLNGPSARLDPAYCPEKSNSLLLNFKPQKRQHFTSFGGQSSSRKDFQNGPACDDCVAVDTEGYIRRWLETTSDADAFDRSPLYQTSSLPATPASLEAPFSNSRLLRAPTPQANTVKTRADAVTCAQQYSTSSPPPTLGEAKQYLNGSKFCRPDHTDDIWQQQNQQFDDKSATIQPTMPADVVSQLKNRCIPPLFMHGDGIPQDELMQNVENRSSTGPIKFLAEIIADRLSPLSPPRPRRPTIGTISEVSNLSSKSDGPSYAGPKTEILRQWPQDVQDPLANYQIFKMKDQLNRSFLPGKVFATIWHENHGQRLPDRRKKLSTKPTGTEGFATEVTNDMRVYSHIRRFVVITQCHGHSIAVPVNSYGNRGLSQRASPNGRMSDAEFRSYSSMFMNQKKLQYTHGEPKSTKEPICVNLPVRKEALSPASRLYYAKLQSINYNTKFKHLGYVIPEHIARFMLFNSTCANDGMEHESRHNATYRRFAWKFYQVTRGEYDEQLERNAARLAPQPSISAAGITIHSRHNGDRGVLEEVIYGEVSQKKYVELNSALVYLSHSYEPSLEIDTDLTEARVAKGRDL</sequence>
<keyword evidence="2" id="KW-1185">Reference proteome</keyword>
<dbReference type="Proteomes" id="UP001172386">
    <property type="component" value="Unassembled WGS sequence"/>
</dbReference>
<accession>A0ACC3A8S8</accession>
<dbReference type="EMBL" id="JAPDRQ010000067">
    <property type="protein sequence ID" value="KAJ9657216.1"/>
    <property type="molecule type" value="Genomic_DNA"/>
</dbReference>
<protein>
    <submittedName>
        <fullName evidence="1">Uncharacterized protein</fullName>
    </submittedName>
</protein>
<organism evidence="1 2">
    <name type="scientific">Neophaeococcomyces mojaviensis</name>
    <dbReference type="NCBI Taxonomy" id="3383035"/>
    <lineage>
        <taxon>Eukaryota</taxon>
        <taxon>Fungi</taxon>
        <taxon>Dikarya</taxon>
        <taxon>Ascomycota</taxon>
        <taxon>Pezizomycotina</taxon>
        <taxon>Eurotiomycetes</taxon>
        <taxon>Chaetothyriomycetidae</taxon>
        <taxon>Chaetothyriales</taxon>
        <taxon>Chaetothyriales incertae sedis</taxon>
        <taxon>Neophaeococcomyces</taxon>
    </lineage>
</organism>
<evidence type="ECO:0000313" key="1">
    <source>
        <dbReference type="EMBL" id="KAJ9657216.1"/>
    </source>
</evidence>
<comment type="caution">
    <text evidence="1">The sequence shown here is derived from an EMBL/GenBank/DDBJ whole genome shotgun (WGS) entry which is preliminary data.</text>
</comment>
<gene>
    <name evidence="1" type="ORF">H2198_004442</name>
</gene>
<evidence type="ECO:0000313" key="2">
    <source>
        <dbReference type="Proteomes" id="UP001172386"/>
    </source>
</evidence>
<proteinExistence type="predicted"/>
<reference evidence="1" key="1">
    <citation type="submission" date="2022-10" db="EMBL/GenBank/DDBJ databases">
        <title>Culturing micro-colonial fungi from biological soil crusts in the Mojave desert and describing Neophaeococcomyces mojavensis, and introducing the new genera and species Taxawa tesnikishii.</title>
        <authorList>
            <person name="Kurbessoian T."/>
            <person name="Stajich J.E."/>
        </authorList>
    </citation>
    <scope>NUCLEOTIDE SEQUENCE</scope>
    <source>
        <strain evidence="1">JES_112</strain>
    </source>
</reference>
<name>A0ACC3A8S8_9EURO</name>